<accession>A0AAV1F2J9</accession>
<gene>
    <name evidence="2" type="ORF">XNOV1_A006296</name>
</gene>
<dbReference type="AlphaFoldDB" id="A0AAV1F2J9"/>
<evidence type="ECO:0000256" key="1">
    <source>
        <dbReference type="SAM" id="MobiDB-lite"/>
    </source>
</evidence>
<evidence type="ECO:0000313" key="2">
    <source>
        <dbReference type="EMBL" id="CAJ1055476.1"/>
    </source>
</evidence>
<feature type="compositionally biased region" description="Polar residues" evidence="1">
    <location>
        <begin position="41"/>
        <end position="66"/>
    </location>
</feature>
<protein>
    <submittedName>
        <fullName evidence="2">Formin-like protein 3</fullName>
    </submittedName>
</protein>
<proteinExistence type="predicted"/>
<evidence type="ECO:0000313" key="3">
    <source>
        <dbReference type="Proteomes" id="UP001178508"/>
    </source>
</evidence>
<organism evidence="2 3">
    <name type="scientific">Xyrichtys novacula</name>
    <name type="common">Pearly razorfish</name>
    <name type="synonym">Hemipteronotus novacula</name>
    <dbReference type="NCBI Taxonomy" id="13765"/>
    <lineage>
        <taxon>Eukaryota</taxon>
        <taxon>Metazoa</taxon>
        <taxon>Chordata</taxon>
        <taxon>Craniata</taxon>
        <taxon>Vertebrata</taxon>
        <taxon>Euteleostomi</taxon>
        <taxon>Actinopterygii</taxon>
        <taxon>Neopterygii</taxon>
        <taxon>Teleostei</taxon>
        <taxon>Neoteleostei</taxon>
        <taxon>Acanthomorphata</taxon>
        <taxon>Eupercaria</taxon>
        <taxon>Labriformes</taxon>
        <taxon>Labridae</taxon>
        <taxon>Xyrichtys</taxon>
    </lineage>
</organism>
<name>A0AAV1F2J9_XYRNO</name>
<dbReference type="Proteomes" id="UP001178508">
    <property type="component" value="Chromosome 4"/>
</dbReference>
<dbReference type="EMBL" id="OY660867">
    <property type="protein sequence ID" value="CAJ1055476.1"/>
    <property type="molecule type" value="Genomic_DNA"/>
</dbReference>
<feature type="compositionally biased region" description="Pro residues" evidence="1">
    <location>
        <begin position="81"/>
        <end position="101"/>
    </location>
</feature>
<sequence length="207" mass="23085">MMSRQQLPHIGSSRRKTTAKPPLPSPALRRPHQANSRKRSQPQMSLSSSHPNTGPTSVPLSDTTMTPWGGLALSESSLTLIPPPPRPIPPPPPPAPQPTPSTPYQGRESEDDSSSSFKSEVPSSPAVIPKDHPDGEGRGLRSRRRVLPQRPQRVPRPPRLPPLRPITNLSFSRSFTFSFFELPLHQSPRHRAERIRNLMLLLRQIHL</sequence>
<feature type="compositionally biased region" description="Low complexity" evidence="1">
    <location>
        <begin position="114"/>
        <end position="125"/>
    </location>
</feature>
<feature type="region of interest" description="Disordered" evidence="1">
    <location>
        <begin position="1"/>
        <end position="165"/>
    </location>
</feature>
<feature type="compositionally biased region" description="Basic residues" evidence="1">
    <location>
        <begin position="29"/>
        <end position="40"/>
    </location>
</feature>
<feature type="compositionally biased region" description="Pro residues" evidence="1">
    <location>
        <begin position="154"/>
        <end position="164"/>
    </location>
</feature>
<feature type="compositionally biased region" description="Basic and acidic residues" evidence="1">
    <location>
        <begin position="129"/>
        <end position="139"/>
    </location>
</feature>
<reference evidence="2" key="1">
    <citation type="submission" date="2023-08" db="EMBL/GenBank/DDBJ databases">
        <authorList>
            <person name="Alioto T."/>
            <person name="Alioto T."/>
            <person name="Gomez Garrido J."/>
        </authorList>
    </citation>
    <scope>NUCLEOTIDE SEQUENCE</scope>
</reference>
<keyword evidence="3" id="KW-1185">Reference proteome</keyword>